<keyword evidence="2" id="KW-1185">Reference proteome</keyword>
<comment type="caution">
    <text evidence="1">The sequence shown here is derived from an EMBL/GenBank/DDBJ whole genome shotgun (WGS) entry which is preliminary data.</text>
</comment>
<name>A0A179D2U0_9BACT</name>
<evidence type="ECO:0000313" key="1">
    <source>
        <dbReference type="EMBL" id="OAQ20394.1"/>
    </source>
</evidence>
<gene>
    <name evidence="1" type="ORF">TDIS_1589</name>
</gene>
<accession>A0A179D2U0</accession>
<sequence length="45" mass="5216">MGVKPKGRRKAMQDREIIEKLEDLIKEAIKGVIEQLALEERRLSP</sequence>
<dbReference type="Proteomes" id="UP000078390">
    <property type="component" value="Unassembled WGS sequence"/>
</dbReference>
<protein>
    <submittedName>
        <fullName evidence="1">Uncharacterized protein</fullName>
    </submittedName>
</protein>
<organism evidence="1 2">
    <name type="scientific">Thermosulfurimonas dismutans</name>
    <dbReference type="NCBI Taxonomy" id="999894"/>
    <lineage>
        <taxon>Bacteria</taxon>
        <taxon>Pseudomonadati</taxon>
        <taxon>Thermodesulfobacteriota</taxon>
        <taxon>Thermodesulfobacteria</taxon>
        <taxon>Thermodesulfobacteriales</taxon>
        <taxon>Thermodesulfobacteriaceae</taxon>
        <taxon>Thermosulfurimonas</taxon>
    </lineage>
</organism>
<dbReference type="EMBL" id="LWLG01000012">
    <property type="protein sequence ID" value="OAQ20394.1"/>
    <property type="molecule type" value="Genomic_DNA"/>
</dbReference>
<reference evidence="1 2" key="1">
    <citation type="submission" date="2016-04" db="EMBL/GenBank/DDBJ databases">
        <title>Genome analysis of Thermosulfurimonas dismutans, the first thermophilic sulfur-disproportionating bacterium of the phylum Thermodesulfobacteria.</title>
        <authorList>
            <person name="Mardanov A.V."/>
            <person name="Beletsky A.V."/>
            <person name="Kadnikov V.V."/>
            <person name="Slobodkin A.I."/>
            <person name="Ravin N.V."/>
        </authorList>
    </citation>
    <scope>NUCLEOTIDE SEQUENCE [LARGE SCALE GENOMIC DNA]</scope>
    <source>
        <strain evidence="1 2">S95</strain>
    </source>
</reference>
<evidence type="ECO:0000313" key="2">
    <source>
        <dbReference type="Proteomes" id="UP000078390"/>
    </source>
</evidence>
<dbReference type="AlphaFoldDB" id="A0A179D2U0"/>
<proteinExistence type="predicted"/>